<keyword evidence="1 3" id="KW-0547">Nucleotide-binding</keyword>
<dbReference type="EMBL" id="MEUM01000100">
    <property type="protein sequence ID" value="OGC41616.1"/>
    <property type="molecule type" value="Genomic_DNA"/>
</dbReference>
<evidence type="ECO:0000313" key="5">
    <source>
        <dbReference type="EMBL" id="OGC41616.1"/>
    </source>
</evidence>
<keyword evidence="3" id="KW-0173">Coenzyme A biosynthesis</keyword>
<dbReference type="Proteomes" id="UP000177025">
    <property type="component" value="Unassembled WGS sequence"/>
</dbReference>
<dbReference type="GO" id="GO:0005524">
    <property type="term" value="F:ATP binding"/>
    <property type="evidence" value="ECO:0007669"/>
    <property type="project" value="UniProtKB-UniRule"/>
</dbReference>
<name>A0A1F4U9H5_UNCW3</name>
<comment type="caution">
    <text evidence="5">The sequence shown here is derived from an EMBL/GenBank/DDBJ whole genome shotgun (WGS) entry which is preliminary data.</text>
</comment>
<comment type="similarity">
    <text evidence="3">Belongs to the CoaE family.</text>
</comment>
<dbReference type="PROSITE" id="PS51219">
    <property type="entry name" value="DPCK"/>
    <property type="match status" value="1"/>
</dbReference>
<comment type="catalytic activity">
    <reaction evidence="3">
        <text>3'-dephospho-CoA + ATP = ADP + CoA + H(+)</text>
        <dbReference type="Rhea" id="RHEA:18245"/>
        <dbReference type="ChEBI" id="CHEBI:15378"/>
        <dbReference type="ChEBI" id="CHEBI:30616"/>
        <dbReference type="ChEBI" id="CHEBI:57287"/>
        <dbReference type="ChEBI" id="CHEBI:57328"/>
        <dbReference type="ChEBI" id="CHEBI:456216"/>
        <dbReference type="EC" id="2.7.1.24"/>
    </reaction>
</comment>
<proteinExistence type="inferred from homology"/>
<dbReference type="UniPathway" id="UPA00241">
    <property type="reaction ID" value="UER00356"/>
</dbReference>
<evidence type="ECO:0000256" key="2">
    <source>
        <dbReference type="ARBA" id="ARBA00022840"/>
    </source>
</evidence>
<evidence type="ECO:0000256" key="1">
    <source>
        <dbReference type="ARBA" id="ARBA00022741"/>
    </source>
</evidence>
<dbReference type="InterPro" id="IPR001977">
    <property type="entry name" value="Depp_CoAkinase"/>
</dbReference>
<dbReference type="Gene3D" id="3.40.50.300">
    <property type="entry name" value="P-loop containing nucleotide triphosphate hydrolases"/>
    <property type="match status" value="1"/>
</dbReference>
<dbReference type="GO" id="GO:0015937">
    <property type="term" value="P:coenzyme A biosynthetic process"/>
    <property type="evidence" value="ECO:0007669"/>
    <property type="project" value="UniProtKB-UniRule"/>
</dbReference>
<dbReference type="GO" id="GO:0004140">
    <property type="term" value="F:dephospho-CoA kinase activity"/>
    <property type="evidence" value="ECO:0007669"/>
    <property type="project" value="UniProtKB-UniRule"/>
</dbReference>
<dbReference type="AlphaFoldDB" id="A0A1F4U9H5"/>
<keyword evidence="3" id="KW-0963">Cytoplasm</keyword>
<dbReference type="EC" id="2.7.1.24" evidence="3 4"/>
<dbReference type="PANTHER" id="PTHR10695">
    <property type="entry name" value="DEPHOSPHO-COA KINASE-RELATED"/>
    <property type="match status" value="1"/>
</dbReference>
<comment type="subcellular location">
    <subcellularLocation>
        <location evidence="3">Cytoplasm</location>
    </subcellularLocation>
</comment>
<dbReference type="Pfam" id="PF01121">
    <property type="entry name" value="CoaE"/>
    <property type="match status" value="1"/>
</dbReference>
<sequence length="193" mass="22134">MIGIGGNIGAGKTTASNQFVKMGANYLSADQIGWQVLPEITPALKRRFGKKLMNRCDRIDRKQLGQLVFKDPKAMRYLNRLSHPRLKAKIKKAIKNEKGVMILDAALLFQWPDIMSKIDYPVLVTASTDIKARRAAKRGISRARFDRIMRMQMRDTETVKMARYIAINCSSKEVLNDQCKKIYKEIINDRNMQ</sequence>
<keyword evidence="3" id="KW-0808">Transferase</keyword>
<reference evidence="5 6" key="1">
    <citation type="journal article" date="2016" name="Nat. Commun.">
        <title>Thousands of microbial genomes shed light on interconnected biogeochemical processes in an aquifer system.</title>
        <authorList>
            <person name="Anantharaman K."/>
            <person name="Brown C.T."/>
            <person name="Hug L.A."/>
            <person name="Sharon I."/>
            <person name="Castelle C.J."/>
            <person name="Probst A.J."/>
            <person name="Thomas B.C."/>
            <person name="Singh A."/>
            <person name="Wilkins M.J."/>
            <person name="Karaoz U."/>
            <person name="Brodie E.L."/>
            <person name="Williams K.H."/>
            <person name="Hubbard S.S."/>
            <person name="Banfield J.F."/>
        </authorList>
    </citation>
    <scope>NUCLEOTIDE SEQUENCE [LARGE SCALE GENOMIC DNA]</scope>
</reference>
<evidence type="ECO:0000256" key="4">
    <source>
        <dbReference type="NCBIfam" id="TIGR00152"/>
    </source>
</evidence>
<organism evidence="5 6">
    <name type="scientific">candidate division WOR-3 bacterium RBG_13_43_14</name>
    <dbReference type="NCBI Taxonomy" id="1802590"/>
    <lineage>
        <taxon>Bacteria</taxon>
        <taxon>Bacteria division WOR-3</taxon>
    </lineage>
</organism>
<accession>A0A1F4U9H5</accession>
<comment type="function">
    <text evidence="3">Catalyzes the phosphorylation of the 3'-hydroxyl group of dephosphocoenzyme A to form coenzyme A.</text>
</comment>
<keyword evidence="3 5" id="KW-0418">Kinase</keyword>
<dbReference type="InterPro" id="IPR027417">
    <property type="entry name" value="P-loop_NTPase"/>
</dbReference>
<evidence type="ECO:0000313" key="6">
    <source>
        <dbReference type="Proteomes" id="UP000177025"/>
    </source>
</evidence>
<protein>
    <recommendedName>
        <fullName evidence="3 4">Dephospho-CoA kinase</fullName>
        <ecNumber evidence="3 4">2.7.1.24</ecNumber>
    </recommendedName>
    <alternativeName>
        <fullName evidence="3">Dephosphocoenzyme A kinase</fullName>
    </alternativeName>
</protein>
<comment type="pathway">
    <text evidence="3">Cofactor biosynthesis; coenzyme A biosynthesis; CoA from (R)-pantothenate: step 5/5.</text>
</comment>
<dbReference type="HAMAP" id="MF_00376">
    <property type="entry name" value="Dephospho_CoA_kinase"/>
    <property type="match status" value="1"/>
</dbReference>
<keyword evidence="2 3" id="KW-0067">ATP-binding</keyword>
<dbReference type="SUPFAM" id="SSF52540">
    <property type="entry name" value="P-loop containing nucleoside triphosphate hydrolases"/>
    <property type="match status" value="1"/>
</dbReference>
<dbReference type="CDD" id="cd02022">
    <property type="entry name" value="DPCK"/>
    <property type="match status" value="1"/>
</dbReference>
<feature type="binding site" evidence="3">
    <location>
        <begin position="9"/>
        <end position="14"/>
    </location>
    <ligand>
        <name>ATP</name>
        <dbReference type="ChEBI" id="CHEBI:30616"/>
    </ligand>
</feature>
<dbReference type="PANTHER" id="PTHR10695:SF46">
    <property type="entry name" value="BIFUNCTIONAL COENZYME A SYNTHASE-RELATED"/>
    <property type="match status" value="1"/>
</dbReference>
<evidence type="ECO:0000256" key="3">
    <source>
        <dbReference type="HAMAP-Rule" id="MF_00376"/>
    </source>
</evidence>
<dbReference type="GO" id="GO:0005737">
    <property type="term" value="C:cytoplasm"/>
    <property type="evidence" value="ECO:0007669"/>
    <property type="project" value="UniProtKB-SubCell"/>
</dbReference>
<gene>
    <name evidence="3" type="primary">coaE</name>
    <name evidence="5" type="ORF">A2Y85_04610</name>
</gene>
<dbReference type="NCBIfam" id="TIGR00152">
    <property type="entry name" value="dephospho-CoA kinase"/>
    <property type="match status" value="1"/>
</dbReference>